<dbReference type="Gene3D" id="3.40.50.150">
    <property type="entry name" value="Vaccinia Virus protein VP39"/>
    <property type="match status" value="1"/>
</dbReference>
<dbReference type="SUPFAM" id="SSF53335">
    <property type="entry name" value="S-adenosyl-L-methionine-dependent methyltransferases"/>
    <property type="match status" value="1"/>
</dbReference>
<accession>A0A8J2YIG3</accession>
<dbReference type="CDD" id="cd02440">
    <property type="entry name" value="AdoMet_MTases"/>
    <property type="match status" value="1"/>
</dbReference>
<comment type="similarity">
    <text evidence="1">Belongs to the methyltransferase superfamily. L-isoaspartyl/D-aspartyl protein methyltransferase family.</text>
</comment>
<dbReference type="EMBL" id="BMCP01000002">
    <property type="protein sequence ID" value="GGE45260.1"/>
    <property type="molecule type" value="Genomic_DNA"/>
</dbReference>
<dbReference type="Pfam" id="PF01135">
    <property type="entry name" value="PCMT"/>
    <property type="match status" value="1"/>
</dbReference>
<sequence length="220" mass="22877">MNYQQARQMMVDGQIRPSSITDPRVTAALGALPREEFVPASWKSRAYADASVPLQGEGPEIRHMLTPTTLAKLVQAAEIAEHDMVLDVGCGSGYSTAFIARIAAFVVGLEQDAGLANEAATNLAKTETTNAVVVTGMLAEGYSVSAPYDIIIVEGAVEAEPTALLAQLKDGGRLATIVGVGGSAKATVYVRSGDTVSSKTVFDASAPILPGFAKSVGFVF</sequence>
<dbReference type="GO" id="GO:0005737">
    <property type="term" value="C:cytoplasm"/>
    <property type="evidence" value="ECO:0007669"/>
    <property type="project" value="TreeGrafter"/>
</dbReference>
<dbReference type="AlphaFoldDB" id="A0A8J2YIG3"/>
<dbReference type="PANTHER" id="PTHR11579:SF18">
    <property type="entry name" value="PROTEIN-L-ISOASPARTATE O-METHYLTRANSFERASE"/>
    <property type="match status" value="1"/>
</dbReference>
<reference evidence="4" key="1">
    <citation type="journal article" date="2014" name="Int. J. Syst. Evol. Microbiol.">
        <title>Complete genome sequence of Corynebacterium casei LMG S-19264T (=DSM 44701T), isolated from a smear-ripened cheese.</title>
        <authorList>
            <consortium name="US DOE Joint Genome Institute (JGI-PGF)"/>
            <person name="Walter F."/>
            <person name="Albersmeier A."/>
            <person name="Kalinowski J."/>
            <person name="Ruckert C."/>
        </authorList>
    </citation>
    <scope>NUCLEOTIDE SEQUENCE</scope>
    <source>
        <strain evidence="4">CCM 7684</strain>
    </source>
</reference>
<evidence type="ECO:0000313" key="5">
    <source>
        <dbReference type="Proteomes" id="UP000602745"/>
    </source>
</evidence>
<evidence type="ECO:0000256" key="2">
    <source>
        <dbReference type="ARBA" id="ARBA00013346"/>
    </source>
</evidence>
<evidence type="ECO:0000313" key="4">
    <source>
        <dbReference type="EMBL" id="GGE45260.1"/>
    </source>
</evidence>
<dbReference type="RefSeq" id="WP_188409868.1">
    <property type="nucleotide sequence ID" value="NZ_BMCP01000002.1"/>
</dbReference>
<dbReference type="InterPro" id="IPR029063">
    <property type="entry name" value="SAM-dependent_MTases_sf"/>
</dbReference>
<protein>
    <recommendedName>
        <fullName evidence="2">Protein-L-isoaspartate O-methyltransferase</fullName>
    </recommendedName>
    <alternativeName>
        <fullName evidence="3">Protein L-isoaspartyl methyltransferase</fullName>
    </alternativeName>
</protein>
<evidence type="ECO:0000256" key="1">
    <source>
        <dbReference type="ARBA" id="ARBA00005369"/>
    </source>
</evidence>
<dbReference type="Proteomes" id="UP000602745">
    <property type="component" value="Unassembled WGS sequence"/>
</dbReference>
<gene>
    <name evidence="4" type="ORF">GCM10007276_23030</name>
</gene>
<proteinExistence type="inferred from homology"/>
<keyword evidence="5" id="KW-1185">Reference proteome</keyword>
<name>A0A8J2YIG3_9RHOB</name>
<evidence type="ECO:0000256" key="3">
    <source>
        <dbReference type="ARBA" id="ARBA00030757"/>
    </source>
</evidence>
<dbReference type="InterPro" id="IPR000682">
    <property type="entry name" value="PCMT"/>
</dbReference>
<dbReference type="GO" id="GO:0004719">
    <property type="term" value="F:protein-L-isoaspartate (D-aspartate) O-methyltransferase activity"/>
    <property type="evidence" value="ECO:0007669"/>
    <property type="project" value="InterPro"/>
</dbReference>
<organism evidence="4 5">
    <name type="scientific">Agaricicola taiwanensis</name>
    <dbReference type="NCBI Taxonomy" id="591372"/>
    <lineage>
        <taxon>Bacteria</taxon>
        <taxon>Pseudomonadati</taxon>
        <taxon>Pseudomonadota</taxon>
        <taxon>Alphaproteobacteria</taxon>
        <taxon>Rhodobacterales</taxon>
        <taxon>Paracoccaceae</taxon>
        <taxon>Agaricicola</taxon>
    </lineage>
</organism>
<reference evidence="4" key="2">
    <citation type="submission" date="2020-09" db="EMBL/GenBank/DDBJ databases">
        <authorList>
            <person name="Sun Q."/>
            <person name="Sedlacek I."/>
        </authorList>
    </citation>
    <scope>NUCLEOTIDE SEQUENCE</scope>
    <source>
        <strain evidence="4">CCM 7684</strain>
    </source>
</reference>
<dbReference type="PANTHER" id="PTHR11579">
    <property type="entry name" value="PROTEIN-L-ISOASPARTATE O-METHYLTRANSFERASE"/>
    <property type="match status" value="1"/>
</dbReference>
<comment type="caution">
    <text evidence="4">The sequence shown here is derived from an EMBL/GenBank/DDBJ whole genome shotgun (WGS) entry which is preliminary data.</text>
</comment>